<dbReference type="Pfam" id="PF01676">
    <property type="entry name" value="Metalloenzyme"/>
    <property type="match status" value="1"/>
</dbReference>
<dbReference type="InterPro" id="IPR006124">
    <property type="entry name" value="Metalloenzyme"/>
</dbReference>
<proteinExistence type="predicted"/>
<name>A0ABV2LVZ1_9FLAO</name>
<evidence type="ECO:0000259" key="1">
    <source>
        <dbReference type="Pfam" id="PF01676"/>
    </source>
</evidence>
<dbReference type="InterPro" id="IPR017850">
    <property type="entry name" value="Alkaline_phosphatase_core_sf"/>
</dbReference>
<accession>A0ABV2LVZ1</accession>
<keyword evidence="3" id="KW-1185">Reference proteome</keyword>
<comment type="caution">
    <text evidence="2">The sequence shown here is derived from an EMBL/GenBank/DDBJ whole genome shotgun (WGS) entry which is preliminary data.</text>
</comment>
<dbReference type="Gene3D" id="3.40.720.10">
    <property type="entry name" value="Alkaline Phosphatase, subunit A"/>
    <property type="match status" value="1"/>
</dbReference>
<gene>
    <name evidence="2" type="ORF">ABID46_002306</name>
</gene>
<dbReference type="RefSeq" id="WP_354510203.1">
    <property type="nucleotide sequence ID" value="NZ_JBEPMO010000017.1"/>
</dbReference>
<reference evidence="2 3" key="1">
    <citation type="submission" date="2024-06" db="EMBL/GenBank/DDBJ databases">
        <title>Genomic Encyclopedia of Type Strains, Phase IV (KMG-IV): sequencing the most valuable type-strain genomes for metagenomic binning, comparative biology and taxonomic classification.</title>
        <authorList>
            <person name="Goeker M."/>
        </authorList>
    </citation>
    <scope>NUCLEOTIDE SEQUENCE [LARGE SCALE GENOMIC DNA]</scope>
    <source>
        <strain evidence="2 3">DSM 29388</strain>
    </source>
</reference>
<protein>
    <recommendedName>
        <fullName evidence="1">Metalloenzyme domain-containing protein</fullName>
    </recommendedName>
</protein>
<evidence type="ECO:0000313" key="2">
    <source>
        <dbReference type="EMBL" id="MET3732716.1"/>
    </source>
</evidence>
<dbReference type="SUPFAM" id="SSF53649">
    <property type="entry name" value="Alkaline phosphatase-like"/>
    <property type="match status" value="1"/>
</dbReference>
<dbReference type="EMBL" id="JBEPMO010000017">
    <property type="protein sequence ID" value="MET3732716.1"/>
    <property type="molecule type" value="Genomic_DNA"/>
</dbReference>
<feature type="domain" description="Metalloenzyme" evidence="1">
    <location>
        <begin position="216"/>
        <end position="287"/>
    </location>
</feature>
<sequence length="350" mass="40866">MKRKIFVALFCLGLMSLKGQDDKVIFVTLDGLRWEELYKGIDLELAKNKEYNKDMEAILKKFDAPTEKERREKLMPFSWSHIAKHGLMIGNREEGSKVDLTNAYHFSYPGYSELFTGYADNERVNSNNYVMNPNVTVMEYLNQTKNYKNSVLAFGSWDMFNYIINDERSKVPVNAGYMHSLNPKPSEKERWINQTMDFTPKRWGTVRFDVFTNLYAMEALKTQKPKFMTVSYCETDDFSHDGLYNQYITSANRIDQFIQELYEYTQQDPFYKDQTTFVITTDHGRGEGDEWKHHSNKIDGAGETWIMIFGPKTPKINPKNQFYNNQIAATIAKLLGEEFKSEQPIGKPIF</sequence>
<dbReference type="Proteomes" id="UP001549146">
    <property type="component" value="Unassembled WGS sequence"/>
</dbReference>
<organism evidence="2 3">
    <name type="scientific">Moheibacter stercoris</name>
    <dbReference type="NCBI Taxonomy" id="1628251"/>
    <lineage>
        <taxon>Bacteria</taxon>
        <taxon>Pseudomonadati</taxon>
        <taxon>Bacteroidota</taxon>
        <taxon>Flavobacteriia</taxon>
        <taxon>Flavobacteriales</taxon>
        <taxon>Weeksellaceae</taxon>
        <taxon>Moheibacter</taxon>
    </lineage>
</organism>
<evidence type="ECO:0000313" key="3">
    <source>
        <dbReference type="Proteomes" id="UP001549146"/>
    </source>
</evidence>